<dbReference type="OrthoDB" id="10474408at2759"/>
<keyword evidence="2" id="KW-1185">Reference proteome</keyword>
<protein>
    <submittedName>
        <fullName evidence="3">Ribosomal RNA-processing protein 17-like</fullName>
    </submittedName>
</protein>
<accession>A0A1U8KWM0</accession>
<sequence>MAIFWADVERRDVAIKRSLQKNLTRPMPEFRSFPKELNSDLDEEEEEAEDDRTKSVVIASDNEGKEVDNPPSTLPADDTTDVPPLSTEQMTEQDRHINKLMDNLTKSDDVPIHSLKRSCATSTMRANRLTPMKVFHQCIKGGIPTSKEYPFDPEIERTLRRRRKEV</sequence>
<evidence type="ECO:0000313" key="3">
    <source>
        <dbReference type="RefSeq" id="XP_016706817.1"/>
    </source>
</evidence>
<evidence type="ECO:0000313" key="2">
    <source>
        <dbReference type="Proteomes" id="UP000818029"/>
    </source>
</evidence>
<reference evidence="3" key="2">
    <citation type="submission" date="2025-08" db="UniProtKB">
        <authorList>
            <consortium name="RefSeq"/>
        </authorList>
    </citation>
    <scope>IDENTIFICATION</scope>
</reference>
<dbReference type="AlphaFoldDB" id="A0A1U8KWM0"/>
<dbReference type="PaxDb" id="3635-A0A1U8KWM0"/>
<feature type="compositionally biased region" description="Acidic residues" evidence="1">
    <location>
        <begin position="39"/>
        <end position="50"/>
    </location>
</feature>
<dbReference type="KEGG" id="ghi:107921480"/>
<gene>
    <name evidence="3" type="primary">LOC107921480</name>
</gene>
<dbReference type="Proteomes" id="UP000818029">
    <property type="component" value="Chromosome D01"/>
</dbReference>
<organism evidence="2 3">
    <name type="scientific">Gossypium hirsutum</name>
    <name type="common">Upland cotton</name>
    <name type="synonym">Gossypium mexicanum</name>
    <dbReference type="NCBI Taxonomy" id="3635"/>
    <lineage>
        <taxon>Eukaryota</taxon>
        <taxon>Viridiplantae</taxon>
        <taxon>Streptophyta</taxon>
        <taxon>Embryophyta</taxon>
        <taxon>Tracheophyta</taxon>
        <taxon>Spermatophyta</taxon>
        <taxon>Magnoliopsida</taxon>
        <taxon>eudicotyledons</taxon>
        <taxon>Gunneridae</taxon>
        <taxon>Pentapetalae</taxon>
        <taxon>rosids</taxon>
        <taxon>malvids</taxon>
        <taxon>Malvales</taxon>
        <taxon>Malvaceae</taxon>
        <taxon>Malvoideae</taxon>
        <taxon>Gossypium</taxon>
    </lineage>
</organism>
<proteinExistence type="predicted"/>
<evidence type="ECO:0000256" key="1">
    <source>
        <dbReference type="SAM" id="MobiDB-lite"/>
    </source>
</evidence>
<name>A0A1U8KWM0_GOSHI</name>
<dbReference type="RefSeq" id="XP_016706817.1">
    <property type="nucleotide sequence ID" value="XM_016851328.1"/>
</dbReference>
<reference evidence="2" key="1">
    <citation type="journal article" date="2020" name="Nat. Genet.">
        <title>Genomic diversifications of five Gossypium allopolyploid species and their impact on cotton improvement.</title>
        <authorList>
            <person name="Chen Z.J."/>
            <person name="Sreedasyam A."/>
            <person name="Ando A."/>
            <person name="Song Q."/>
            <person name="De Santiago L.M."/>
            <person name="Hulse-Kemp A.M."/>
            <person name="Ding M."/>
            <person name="Ye W."/>
            <person name="Kirkbride R.C."/>
            <person name="Jenkins J."/>
            <person name="Plott C."/>
            <person name="Lovell J."/>
            <person name="Lin Y.M."/>
            <person name="Vaughn R."/>
            <person name="Liu B."/>
            <person name="Simpson S."/>
            <person name="Scheffler B.E."/>
            <person name="Wen L."/>
            <person name="Saski C.A."/>
            <person name="Grover C.E."/>
            <person name="Hu G."/>
            <person name="Conover J.L."/>
            <person name="Carlson J.W."/>
            <person name="Shu S."/>
            <person name="Boston L.B."/>
            <person name="Williams M."/>
            <person name="Peterson D.G."/>
            <person name="McGee K."/>
            <person name="Jones D.C."/>
            <person name="Wendel J.F."/>
            <person name="Stelly D.M."/>
            <person name="Grimwood J."/>
            <person name="Schmutz J."/>
        </authorList>
    </citation>
    <scope>NUCLEOTIDE SEQUENCE [LARGE SCALE GENOMIC DNA]</scope>
    <source>
        <strain evidence="2">cv. TM-1</strain>
    </source>
</reference>
<dbReference type="GeneID" id="107921480"/>
<feature type="region of interest" description="Disordered" evidence="1">
    <location>
        <begin position="21"/>
        <end position="92"/>
    </location>
</feature>